<dbReference type="PANTHER" id="PTHR34504">
    <property type="entry name" value="ANTITOXIN HICB"/>
    <property type="match status" value="1"/>
</dbReference>
<dbReference type="Gene3D" id="3.40.50.620">
    <property type="entry name" value="HUPs"/>
    <property type="match status" value="1"/>
</dbReference>
<evidence type="ECO:0000313" key="3">
    <source>
        <dbReference type="EMBL" id="MDF0591532.1"/>
    </source>
</evidence>
<dbReference type="InterPro" id="IPR035069">
    <property type="entry name" value="TTHA1013/TTHA0281-like"/>
</dbReference>
<proteinExistence type="predicted"/>
<dbReference type="Pfam" id="PF15919">
    <property type="entry name" value="HicB_lk_antitox"/>
    <property type="match status" value="1"/>
</dbReference>
<feature type="domain" description="HicB-like antitoxin of toxin-antitoxin system" evidence="2">
    <location>
        <begin position="153"/>
        <end position="198"/>
    </location>
</feature>
<evidence type="ECO:0000313" key="4">
    <source>
        <dbReference type="Proteomes" id="UP001220010"/>
    </source>
</evidence>
<dbReference type="InterPro" id="IPR031807">
    <property type="entry name" value="HicB-like"/>
</dbReference>
<accession>A0ABT5XA21</accession>
<dbReference type="Gene3D" id="3.30.160.250">
    <property type="match status" value="1"/>
</dbReference>
<dbReference type="InterPro" id="IPR014729">
    <property type="entry name" value="Rossmann-like_a/b/a_fold"/>
</dbReference>
<gene>
    <name evidence="3" type="ORF">P0O15_10205</name>
</gene>
<dbReference type="InterPro" id="IPR051404">
    <property type="entry name" value="TA_system_antitoxin"/>
</dbReference>
<reference evidence="3 4" key="1">
    <citation type="submission" date="2023-03" db="EMBL/GenBank/DDBJ databases">
        <title>WGS of Methanotrichaceae archaeon Mx.</title>
        <authorList>
            <person name="Sorokin D.Y."/>
            <person name="Merkel A.Y."/>
        </authorList>
    </citation>
    <scope>NUCLEOTIDE SEQUENCE [LARGE SCALE GENOMIC DNA]</scope>
    <source>
        <strain evidence="3 4">Mx</strain>
    </source>
</reference>
<dbReference type="Proteomes" id="UP001220010">
    <property type="component" value="Unassembled WGS sequence"/>
</dbReference>
<keyword evidence="4" id="KW-1185">Reference proteome</keyword>
<dbReference type="EMBL" id="JARFPK010000045">
    <property type="protein sequence ID" value="MDF0591532.1"/>
    <property type="molecule type" value="Genomic_DNA"/>
</dbReference>
<name>A0ABT5XA21_9EURY</name>
<dbReference type="InterPro" id="IPR002761">
    <property type="entry name" value="Diphthami_syn_dom"/>
</dbReference>
<comment type="caution">
    <text evidence="3">The sequence shown here is derived from an EMBL/GenBank/DDBJ whole genome shotgun (WGS) entry which is preliminary data.</text>
</comment>
<dbReference type="SUPFAM" id="SSF52402">
    <property type="entry name" value="Adenine nucleotide alpha hydrolases-like"/>
    <property type="match status" value="1"/>
</dbReference>
<dbReference type="Pfam" id="PF01902">
    <property type="entry name" value="Diphthami_syn_2"/>
    <property type="match status" value="1"/>
</dbReference>
<dbReference type="RefSeq" id="WP_316967263.1">
    <property type="nucleotide sequence ID" value="NZ_JARFPK010000045.1"/>
</dbReference>
<organism evidence="3 4">
    <name type="scientific">Candidatus Methanocrinis natronophilus</name>
    <dbReference type="NCBI Taxonomy" id="3033396"/>
    <lineage>
        <taxon>Archaea</taxon>
        <taxon>Methanobacteriati</taxon>
        <taxon>Methanobacteriota</taxon>
        <taxon>Stenosarchaea group</taxon>
        <taxon>Methanomicrobia</taxon>
        <taxon>Methanotrichales</taxon>
        <taxon>Methanotrichaceae</taxon>
        <taxon>Methanocrinis</taxon>
    </lineage>
</organism>
<protein>
    <submittedName>
        <fullName evidence="3">Type II toxin-antitoxin system HicB family antitoxin</fullName>
    </submittedName>
</protein>
<sequence length="208" mass="22998">MAGKDGCMAAYKAMESGVKVRYLLSFWNRNREGSHEVSPTLPAAQAESLGIPLIRTGFLSYEEEFKRTFRAIDEDVRAKGRGISSAVFGHIRTHGPLVDRICADLAIEGLMPIWNMNSEEIIGELLGAGFEAANMKRNSIRLMSAEVKKLHLPIMIEIDEDGYYIASYPQFKGCHPYGETLDEALENIREVALMCLEDSDAGRIGAPG</sequence>
<feature type="domain" description="Diphthamide synthase" evidence="1">
    <location>
        <begin position="3"/>
        <end position="133"/>
    </location>
</feature>
<dbReference type="SUPFAM" id="SSF143100">
    <property type="entry name" value="TTHA1013/TTHA0281-like"/>
    <property type="match status" value="1"/>
</dbReference>
<evidence type="ECO:0000259" key="1">
    <source>
        <dbReference type="Pfam" id="PF01902"/>
    </source>
</evidence>
<evidence type="ECO:0000259" key="2">
    <source>
        <dbReference type="Pfam" id="PF15919"/>
    </source>
</evidence>
<dbReference type="PANTHER" id="PTHR34504:SF4">
    <property type="entry name" value="ANTITOXIN HICB"/>
    <property type="match status" value="1"/>
</dbReference>